<sequence>MSDTGGEWQVARRRKGASRSSKSLQVSAACGQESLDVGKTVKRIRDTIIWLAAVCVIAFLPLEQLLVAASASLSKSPADKDAEDQPERIPRTCQQLECVCYGLGPFASCVSARYQLAMLLLLLEAGQIPLKDCSVYDPVFSSGERDVLRDLGLTVLSENEEGKRLVEKPTFFYLMHCGKALYNNLLWKNWSARGLPLMIIIGNSFSGMRDRFFTRDYSYISKAVDFSVERKLACPSHLIDVFNDTAVITFPSNSLNGLPQSTWAESPEPQYPHSPDLEIILKETQS</sequence>
<dbReference type="STRING" id="303518.ENSPNYP00000023848"/>
<dbReference type="PANTHER" id="PTHR28626:SF3">
    <property type="entry name" value="SRR1-LIKE PROTEIN"/>
    <property type="match status" value="1"/>
</dbReference>
<keyword evidence="2" id="KW-1133">Transmembrane helix</keyword>
<dbReference type="InterPro" id="IPR040044">
    <property type="entry name" value="SRR1L"/>
</dbReference>
<dbReference type="GO" id="GO:0005634">
    <property type="term" value="C:nucleus"/>
    <property type="evidence" value="ECO:0007669"/>
    <property type="project" value="TreeGrafter"/>
</dbReference>
<accession>A0A3B4GQR3</accession>
<organism evidence="4">
    <name type="scientific">Pundamilia nyererei</name>
    <dbReference type="NCBI Taxonomy" id="303518"/>
    <lineage>
        <taxon>Eukaryota</taxon>
        <taxon>Metazoa</taxon>
        <taxon>Chordata</taxon>
        <taxon>Craniata</taxon>
        <taxon>Vertebrata</taxon>
        <taxon>Euteleostomi</taxon>
        <taxon>Actinopterygii</taxon>
        <taxon>Neopterygii</taxon>
        <taxon>Teleostei</taxon>
        <taxon>Neoteleostei</taxon>
        <taxon>Acanthomorphata</taxon>
        <taxon>Ovalentaria</taxon>
        <taxon>Cichlomorphae</taxon>
        <taxon>Cichliformes</taxon>
        <taxon>Cichlidae</taxon>
        <taxon>African cichlids</taxon>
        <taxon>Pseudocrenilabrinae</taxon>
        <taxon>Haplochromini</taxon>
        <taxon>Pundamilia</taxon>
    </lineage>
</organism>
<evidence type="ECO:0000256" key="1">
    <source>
        <dbReference type="ARBA" id="ARBA00009856"/>
    </source>
</evidence>
<dbReference type="AlphaFoldDB" id="A0A3B4GQR3"/>
<comment type="similarity">
    <text evidence="1">Belongs to the SRR1 family.</text>
</comment>
<evidence type="ECO:0000313" key="4">
    <source>
        <dbReference type="Ensembl" id="ENSPNYP00000023848.1"/>
    </source>
</evidence>
<dbReference type="InterPro" id="IPR012942">
    <property type="entry name" value="SRR1-like"/>
</dbReference>
<dbReference type="Ensembl" id="ENSPNYT00000024431.1">
    <property type="protein sequence ID" value="ENSPNYP00000023848.1"/>
    <property type="gene ID" value="ENSPNYG00000018008.1"/>
</dbReference>
<keyword evidence="2" id="KW-0472">Membrane</keyword>
<dbReference type="GeneTree" id="ENSGT00390000003948"/>
<dbReference type="GO" id="GO:0005737">
    <property type="term" value="C:cytoplasm"/>
    <property type="evidence" value="ECO:0007669"/>
    <property type="project" value="TreeGrafter"/>
</dbReference>
<protein>
    <submittedName>
        <fullName evidence="4">SRR1 domain containing</fullName>
    </submittedName>
</protein>
<reference evidence="4" key="1">
    <citation type="submission" date="2023-09" db="UniProtKB">
        <authorList>
            <consortium name="Ensembl"/>
        </authorList>
    </citation>
    <scope>IDENTIFICATION</scope>
</reference>
<evidence type="ECO:0000256" key="2">
    <source>
        <dbReference type="SAM" id="Phobius"/>
    </source>
</evidence>
<feature type="domain" description="SRR1-like" evidence="3">
    <location>
        <begin position="94"/>
        <end position="248"/>
    </location>
</feature>
<keyword evidence="2" id="KW-0812">Transmembrane</keyword>
<proteinExistence type="inferred from homology"/>
<dbReference type="PANTHER" id="PTHR28626">
    <property type="entry name" value="SRR1-LIKE PROTEIN"/>
    <property type="match status" value="1"/>
</dbReference>
<name>A0A3B4GQR3_9CICH</name>
<feature type="transmembrane region" description="Helical" evidence="2">
    <location>
        <begin position="48"/>
        <end position="67"/>
    </location>
</feature>
<dbReference type="Pfam" id="PF07985">
    <property type="entry name" value="SRR1"/>
    <property type="match status" value="1"/>
</dbReference>
<evidence type="ECO:0000259" key="3">
    <source>
        <dbReference type="Pfam" id="PF07985"/>
    </source>
</evidence>